<evidence type="ECO:0000256" key="1">
    <source>
        <dbReference type="ARBA" id="ARBA00004651"/>
    </source>
</evidence>
<dbReference type="PRINTS" id="PR00249">
    <property type="entry name" value="GPCRSECRETIN"/>
</dbReference>
<evidence type="ECO:0000256" key="13">
    <source>
        <dbReference type="ARBA" id="ARBA00023224"/>
    </source>
</evidence>
<evidence type="ECO:0000313" key="20">
    <source>
        <dbReference type="Proteomes" id="UP000502823"/>
    </source>
</evidence>
<dbReference type="SUPFAM" id="SSF81321">
    <property type="entry name" value="Family A G protein-coupled receptor-like"/>
    <property type="match status" value="1"/>
</dbReference>
<organism evidence="19 20">
    <name type="scientific">Coptotermes formosanus</name>
    <name type="common">Formosan subterranean termite</name>
    <dbReference type="NCBI Taxonomy" id="36987"/>
    <lineage>
        <taxon>Eukaryota</taxon>
        <taxon>Metazoa</taxon>
        <taxon>Ecdysozoa</taxon>
        <taxon>Arthropoda</taxon>
        <taxon>Hexapoda</taxon>
        <taxon>Insecta</taxon>
        <taxon>Pterygota</taxon>
        <taxon>Neoptera</taxon>
        <taxon>Polyneoptera</taxon>
        <taxon>Dictyoptera</taxon>
        <taxon>Blattodea</taxon>
        <taxon>Blattoidea</taxon>
        <taxon>Termitoidae</taxon>
        <taxon>Rhinotermitidae</taxon>
        <taxon>Coptotermes</taxon>
    </lineage>
</organism>
<dbReference type="PROSITE" id="PS50261">
    <property type="entry name" value="G_PROTEIN_RECEP_F2_4"/>
    <property type="match status" value="1"/>
</dbReference>
<dbReference type="FunFam" id="2.60.120.740:FF:000001">
    <property type="entry name" value="Adhesion G protein-coupled receptor L2"/>
    <property type="match status" value="1"/>
</dbReference>
<dbReference type="InParanoid" id="A0A6L2Q123"/>
<evidence type="ECO:0000256" key="8">
    <source>
        <dbReference type="ARBA" id="ARBA00023040"/>
    </source>
</evidence>
<dbReference type="Gene3D" id="1.25.40.610">
    <property type="match status" value="1"/>
</dbReference>
<keyword evidence="7 15" id="KW-1133">Transmembrane helix</keyword>
<dbReference type="FunFam" id="1.20.1070.10:FF:000200">
    <property type="entry name" value="Adhesion G protein-coupled receptor L3"/>
    <property type="match status" value="1"/>
</dbReference>
<dbReference type="FunFam" id="1.25.40.610:FF:000006">
    <property type="entry name" value="latrophilin Cirl isoform X2"/>
    <property type="match status" value="1"/>
</dbReference>
<dbReference type="InterPro" id="IPR036445">
    <property type="entry name" value="GPCR_2_extracell_dom_sf"/>
</dbReference>
<dbReference type="InterPro" id="IPR032471">
    <property type="entry name" value="AGRL2-4_GAIN_subdom_A"/>
</dbReference>
<keyword evidence="9 15" id="KW-0472">Membrane</keyword>
<keyword evidence="4 15" id="KW-0812">Transmembrane</keyword>
<evidence type="ECO:0000259" key="17">
    <source>
        <dbReference type="PROSITE" id="PS50228"/>
    </source>
</evidence>
<keyword evidence="11" id="KW-0675">Receptor</keyword>
<dbReference type="Gene3D" id="4.10.1240.10">
    <property type="entry name" value="GPCR, family 2, extracellular hormone receptor domain"/>
    <property type="match status" value="1"/>
</dbReference>
<feature type="region of interest" description="Disordered" evidence="14">
    <location>
        <begin position="102"/>
        <end position="182"/>
    </location>
</feature>
<feature type="compositionally biased region" description="Polar residues" evidence="14">
    <location>
        <begin position="929"/>
        <end position="958"/>
    </location>
</feature>
<dbReference type="InterPro" id="IPR017981">
    <property type="entry name" value="GPCR_2-like_7TM"/>
</dbReference>
<dbReference type="Pfam" id="PF01825">
    <property type="entry name" value="GPS"/>
    <property type="match status" value="1"/>
</dbReference>
<feature type="domain" description="G-protein coupled receptors family 2 profile 2" evidence="18">
    <location>
        <begin position="632"/>
        <end position="892"/>
    </location>
</feature>
<reference evidence="20" key="1">
    <citation type="submission" date="2020-01" db="EMBL/GenBank/DDBJ databases">
        <title>Draft genome sequence of the Termite Coptotermes fromosanus.</title>
        <authorList>
            <person name="Itakura S."/>
            <person name="Yosikawa Y."/>
            <person name="Umezawa K."/>
        </authorList>
    </citation>
    <scope>NUCLEOTIDE SEQUENCE [LARGE SCALE GENOMIC DNA]</scope>
</reference>
<feature type="domain" description="GAIN-B" evidence="16">
    <location>
        <begin position="435"/>
        <end position="623"/>
    </location>
</feature>
<feature type="region of interest" description="Disordered" evidence="14">
    <location>
        <begin position="1207"/>
        <end position="1244"/>
    </location>
</feature>
<evidence type="ECO:0000256" key="6">
    <source>
        <dbReference type="ARBA" id="ARBA00022734"/>
    </source>
</evidence>
<dbReference type="InterPro" id="IPR048072">
    <property type="entry name" value="7tmB2_latrophilin-like"/>
</dbReference>
<proteinExistence type="inferred from homology"/>
<evidence type="ECO:0000313" key="19">
    <source>
        <dbReference type="EMBL" id="GFG36528.1"/>
    </source>
</evidence>
<feature type="transmembrane region" description="Helical" evidence="15">
    <location>
        <begin position="868"/>
        <end position="890"/>
    </location>
</feature>
<dbReference type="Pfam" id="PF16489">
    <property type="entry name" value="GAIN"/>
    <property type="match status" value="1"/>
</dbReference>
<evidence type="ECO:0000256" key="2">
    <source>
        <dbReference type="ARBA" id="ARBA00010933"/>
    </source>
</evidence>
<feature type="transmembrane region" description="Helical" evidence="15">
    <location>
        <begin position="776"/>
        <end position="802"/>
    </location>
</feature>
<feature type="transmembrane region" description="Helical" evidence="15">
    <location>
        <begin position="693"/>
        <end position="715"/>
    </location>
</feature>
<dbReference type="PROSITE" id="PS00650">
    <property type="entry name" value="G_PROTEIN_RECEP_F2_2"/>
    <property type="match status" value="1"/>
</dbReference>
<dbReference type="EMBL" id="BLKM01000642">
    <property type="protein sequence ID" value="GFG36528.1"/>
    <property type="molecule type" value="Genomic_DNA"/>
</dbReference>
<dbReference type="PROSITE" id="PS50228">
    <property type="entry name" value="SUEL_LECTIN"/>
    <property type="match status" value="1"/>
</dbReference>
<keyword evidence="12" id="KW-0325">Glycoprotein</keyword>
<dbReference type="PANTHER" id="PTHR12011:SF347">
    <property type="entry name" value="FI21270P1-RELATED"/>
    <property type="match status" value="1"/>
</dbReference>
<evidence type="ECO:0000256" key="10">
    <source>
        <dbReference type="ARBA" id="ARBA00023157"/>
    </source>
</evidence>
<evidence type="ECO:0000256" key="9">
    <source>
        <dbReference type="ARBA" id="ARBA00023136"/>
    </source>
</evidence>
<comment type="caution">
    <text evidence="19">The sequence shown here is derived from an EMBL/GenBank/DDBJ whole genome shotgun (WGS) entry which is preliminary data.</text>
</comment>
<dbReference type="PROSITE" id="PS50221">
    <property type="entry name" value="GAIN_B"/>
    <property type="match status" value="1"/>
</dbReference>
<dbReference type="Gene3D" id="2.60.220.50">
    <property type="match status" value="1"/>
</dbReference>
<protein>
    <submittedName>
        <fullName evidence="19">Uncharacterized protein</fullName>
    </submittedName>
</protein>
<feature type="compositionally biased region" description="Low complexity" evidence="14">
    <location>
        <begin position="961"/>
        <end position="971"/>
    </location>
</feature>
<accession>A0A6L2Q123</accession>
<dbReference type="CDD" id="cd15440">
    <property type="entry name" value="7tmB2_latrophilin-like_invertebrate"/>
    <property type="match status" value="1"/>
</dbReference>
<evidence type="ECO:0000259" key="16">
    <source>
        <dbReference type="PROSITE" id="PS50221"/>
    </source>
</evidence>
<keyword evidence="3" id="KW-1003">Cell membrane</keyword>
<dbReference type="GO" id="GO:0007166">
    <property type="term" value="P:cell surface receptor signaling pathway"/>
    <property type="evidence" value="ECO:0007669"/>
    <property type="project" value="InterPro"/>
</dbReference>
<dbReference type="SMART" id="SM00303">
    <property type="entry name" value="GPS"/>
    <property type="match status" value="1"/>
</dbReference>
<evidence type="ECO:0000256" key="5">
    <source>
        <dbReference type="ARBA" id="ARBA00022729"/>
    </source>
</evidence>
<dbReference type="GO" id="GO:0005886">
    <property type="term" value="C:plasma membrane"/>
    <property type="evidence" value="ECO:0007669"/>
    <property type="project" value="UniProtKB-SubCell"/>
</dbReference>
<dbReference type="InterPro" id="IPR046338">
    <property type="entry name" value="GAIN_dom_sf"/>
</dbReference>
<feature type="compositionally biased region" description="Pro residues" evidence="14">
    <location>
        <begin position="132"/>
        <end position="141"/>
    </location>
</feature>
<feature type="compositionally biased region" description="Low complexity" evidence="14">
    <location>
        <begin position="1055"/>
        <end position="1073"/>
    </location>
</feature>
<feature type="transmembrane region" description="Helical" evidence="15">
    <location>
        <begin position="669"/>
        <end position="687"/>
    </location>
</feature>
<dbReference type="OrthoDB" id="1100386at2759"/>
<evidence type="ECO:0000256" key="15">
    <source>
        <dbReference type="SAM" id="Phobius"/>
    </source>
</evidence>
<comment type="similarity">
    <text evidence="2">Belongs to the G-protein coupled receptor 2 family. LN-TM7 subfamily.</text>
</comment>
<keyword evidence="6" id="KW-0430">Lectin</keyword>
<dbReference type="Pfam" id="PF00002">
    <property type="entry name" value="7tm_2"/>
    <property type="match status" value="1"/>
</dbReference>
<feature type="compositionally biased region" description="Polar residues" evidence="14">
    <location>
        <begin position="115"/>
        <end position="127"/>
    </location>
</feature>
<feature type="domain" description="SUEL-type lectin" evidence="17">
    <location>
        <begin position="9"/>
        <end position="98"/>
    </location>
</feature>
<dbReference type="GO" id="GO:0004930">
    <property type="term" value="F:G protein-coupled receptor activity"/>
    <property type="evidence" value="ECO:0007669"/>
    <property type="project" value="UniProtKB-KW"/>
</dbReference>
<evidence type="ECO:0000256" key="3">
    <source>
        <dbReference type="ARBA" id="ARBA00022475"/>
    </source>
</evidence>
<feature type="region of interest" description="Disordered" evidence="14">
    <location>
        <begin position="1039"/>
        <end position="1088"/>
    </location>
</feature>
<feature type="non-terminal residue" evidence="19">
    <location>
        <position position="1"/>
    </location>
</feature>
<evidence type="ECO:0000256" key="14">
    <source>
        <dbReference type="SAM" id="MobiDB-lite"/>
    </source>
</evidence>
<feature type="compositionally biased region" description="Low complexity" evidence="14">
    <location>
        <begin position="142"/>
        <end position="165"/>
    </location>
</feature>
<dbReference type="InterPro" id="IPR000203">
    <property type="entry name" value="GPS"/>
</dbReference>
<dbReference type="InterPro" id="IPR057244">
    <property type="entry name" value="GAIN_B"/>
</dbReference>
<keyword evidence="8" id="KW-0297">G-protein coupled receptor</keyword>
<evidence type="ECO:0000256" key="7">
    <source>
        <dbReference type="ARBA" id="ARBA00022989"/>
    </source>
</evidence>
<evidence type="ECO:0000256" key="12">
    <source>
        <dbReference type="ARBA" id="ARBA00023180"/>
    </source>
</evidence>
<dbReference type="InterPro" id="IPR017983">
    <property type="entry name" value="GPCR_2_secretin-like_CS"/>
</dbReference>
<dbReference type="GO" id="GO:0030246">
    <property type="term" value="F:carbohydrate binding"/>
    <property type="evidence" value="ECO:0007669"/>
    <property type="project" value="UniProtKB-KW"/>
</dbReference>
<dbReference type="PANTHER" id="PTHR12011">
    <property type="entry name" value="ADHESION G-PROTEIN COUPLED RECEPTOR"/>
    <property type="match status" value="1"/>
</dbReference>
<feature type="transmembrane region" description="Helical" evidence="15">
    <location>
        <begin position="634"/>
        <end position="657"/>
    </location>
</feature>
<name>A0A6L2Q123_COPFO</name>
<dbReference type="InterPro" id="IPR000922">
    <property type="entry name" value="Lectin_gal-bd_dom"/>
</dbReference>
<keyword evidence="20" id="KW-1185">Reference proteome</keyword>
<feature type="region of interest" description="Disordered" evidence="14">
    <location>
        <begin position="923"/>
        <end position="983"/>
    </location>
</feature>
<keyword evidence="10" id="KW-1015">Disulfide bond</keyword>
<dbReference type="Gene3D" id="1.20.1070.10">
    <property type="entry name" value="Rhodopsin 7-helix transmembrane proteins"/>
    <property type="match status" value="1"/>
</dbReference>
<comment type="subcellular location">
    <subcellularLocation>
        <location evidence="1">Cell membrane</location>
        <topology evidence="1">Multi-pass membrane protein</topology>
    </subcellularLocation>
</comment>
<evidence type="ECO:0000256" key="11">
    <source>
        <dbReference type="ARBA" id="ARBA00023170"/>
    </source>
</evidence>
<dbReference type="FunCoup" id="A0A6L2Q123">
    <property type="interactions" value="469"/>
</dbReference>
<feature type="transmembrane region" description="Helical" evidence="15">
    <location>
        <begin position="736"/>
        <end position="756"/>
    </location>
</feature>
<evidence type="ECO:0000259" key="18">
    <source>
        <dbReference type="PROSITE" id="PS50261"/>
    </source>
</evidence>
<gene>
    <name evidence="19" type="ORF">Cfor_11076</name>
</gene>
<dbReference type="CDD" id="cd22830">
    <property type="entry name" value="Gal_Rha_Lectin_dCirl"/>
    <property type="match status" value="1"/>
</dbReference>
<sequence length="1354" mass="150238">QPRYDTAYACEGKTLKIECRDGELIHLIRANYGRFSITICNDHGNTDWSVNCMSPKSLRVLHNRCSQQQNCSILASTSMFGDPCPGTLKYLEAHYQCMPAATTTTTSRPSPPWLITSQPSVWSTGKSATLRPPSPQKPPSTPDSHVVTTTATSSVATAAPGSTSTRVPLSAVAPEGAPSDVDTDTHAPPLGDVTTASTSAIPPAWKTTHRTSLAPFEYMPSPSVPWFQENEFLQLCSATLARNLYWNWTRAGELNVQPCPGGATGLARWRCVSPTQRTIPAPSSGTESSSSTSLPPIWLPHSPDLSECRSVWLTSLESRVEEGDSIISIANDLSQVTSSKTLYGGDMMTTTKIIKKMAQKMAVDIETFPDPRQREAIVTELLYDIVKTGSNLLDESQHPSWRDLSYKEQMRVATSLLMGLEENAFLLADTVIREKTVTQAVRNILLSVRVVETQNIGEEQFPSPATTVEQWPVSQDWLQLPRGALLENSEGGFVRLVFVAFDHLEEILQPQADPSTVVVVSDTGEVTTEVRMTRNVTRILNSKVISASLGKGRHIQLSEPVRLSLRHLRTENVSNPACVFWDYTMSAWSDEGCRVEMTNQTHTTCQCDHLTNFAVLMDVRATYLPPPHQMALQIITYIGCIISVVCLLLAIVTFQLFRGLKSDRTTIHKNLCVCLLVAEVLFLAGISQTDKPIVCGIVAGLLHFFFLCAFAWMFLEGFQLYVMLIEVFEAEKSRIRWYYIFAYGAPLIIVAVSCVVDPFSYGTDRYCWLRADNFFIFSFVGPVIAVILANLVFLSMAIYMMCRHTNASASMKSKEHSRLASASGKEENALQNKLQSHLAWLRGAIVLVFLLGLTWTFGLLYLNEESVIMAYIFTVLNSLQGLFIFVFHCVQNEKVRKEYRKFIRRHSWLPKCLRCSKHSNGKERRSSLYAGSNGNPSAPNSHSTDSSALSPHGTSVGTSCAAPGLTLGPPLTHHHHHRQPHAPAPALAVTSSVHTVCVSTLPYVRGRGIPPPNLPKSATTWGPLHKPLIWKNISFKSYSRDSGHGGSEQEDSPRSHNTTTLNSLNNLRSINSSKDMRRQPYMPPDYHQGITNNLSVTEKGVGPTDSECVTEYCQDHKQDCPSMGQNGESLVHHHPPTLHPQHIRTAKKSNNLLRSTSPWNHTYTEIREGRPHGHGHILAHAHSYTHPVTSSAALPDDDPVYEEIERSEIQVSDMSDEDGKRQSDVSRQSSRSYGDHRPLIPYSPATDRNFHSCLDAALKHQLKDHARYHPGLDRDLEEVDFCGLSPAGLRTPTDLSRHPPNPSAYIYSGENAHTVAVLNGETVVCHLQQSDHHQLYPHDSYSSRTVVLPPYSEC</sequence>
<dbReference type="InterPro" id="IPR043159">
    <property type="entry name" value="Lectin_gal-bd_sf"/>
</dbReference>
<dbReference type="Gene3D" id="2.60.120.740">
    <property type="match status" value="1"/>
</dbReference>
<evidence type="ECO:0000256" key="4">
    <source>
        <dbReference type="ARBA" id="ARBA00022692"/>
    </source>
</evidence>
<feature type="transmembrane region" description="Helical" evidence="15">
    <location>
        <begin position="839"/>
        <end position="862"/>
    </location>
</feature>
<dbReference type="Pfam" id="PF02140">
    <property type="entry name" value="SUEL_Lectin"/>
    <property type="match status" value="1"/>
</dbReference>
<keyword evidence="5" id="KW-0732">Signal</keyword>
<dbReference type="InterPro" id="IPR000832">
    <property type="entry name" value="GPCR_2_secretin-like"/>
</dbReference>
<keyword evidence="13" id="KW-0807">Transducer</keyword>
<dbReference type="Proteomes" id="UP000502823">
    <property type="component" value="Unassembled WGS sequence"/>
</dbReference>